<dbReference type="GO" id="GO:0008237">
    <property type="term" value="F:metallopeptidase activity"/>
    <property type="evidence" value="ECO:0007669"/>
    <property type="project" value="InterPro"/>
</dbReference>
<evidence type="ECO:0000256" key="2">
    <source>
        <dbReference type="SAM" id="MobiDB-lite"/>
    </source>
</evidence>
<sequence>MENKNKITQKTSQLNYTKKKTIIIHPLVILTIIEDYMRRSNSEAIGVLLGFKRKNLSENQENLIENFNSQNLSITEITNCIPIPYKNDEKTKELLEHREKLFQKNRKKEEKQNENSNQNSNQNSNENSNENLNQEKNIENNKDKQDQEKSSQNITKTNQDLESDYIRSKNYQIKSLLEMLKFHKETFKNEKILGWYSTTPSPILIKDFLDNNSLKSNNPITLTLNTKKFTKENNPQIKVFQVEVIQFANEILGTYFNLIPHYFSSLNHQRNALSMLISDQNEHGVENIVKSTPKKQLEIMVKNLQKKIDKIQNQVNNLDVTILDELKLNQMKNKFKYSFMEIIEFEKKHLMEKEIERVLSDDIEDSLMLTYLSQLIESQTILIEKLSGL</sequence>
<dbReference type="GO" id="GO:0003743">
    <property type="term" value="F:translation initiation factor activity"/>
    <property type="evidence" value="ECO:0007669"/>
    <property type="project" value="TreeGrafter"/>
</dbReference>
<feature type="region of interest" description="Disordered" evidence="2">
    <location>
        <begin position="104"/>
        <end position="161"/>
    </location>
</feature>
<dbReference type="EMBL" id="JAPDFW010000044">
    <property type="protein sequence ID" value="KAJ5078888.1"/>
    <property type="molecule type" value="Genomic_DNA"/>
</dbReference>
<reference evidence="4" key="1">
    <citation type="submission" date="2022-10" db="EMBL/GenBank/DDBJ databases">
        <title>Novel sulphate-reducing endosymbionts in the free-living metamonad Anaeramoeba.</title>
        <authorList>
            <person name="Jerlstrom-Hultqvist J."/>
            <person name="Cepicka I."/>
            <person name="Gallot-Lavallee L."/>
            <person name="Salas-Leiva D."/>
            <person name="Curtis B.A."/>
            <person name="Zahonova K."/>
            <person name="Pipaliya S."/>
            <person name="Dacks J."/>
            <person name="Roger A.J."/>
        </authorList>
    </citation>
    <scope>NUCLEOTIDE SEQUENCE</scope>
    <source>
        <strain evidence="4">BMAN</strain>
    </source>
</reference>
<keyword evidence="4" id="KW-0647">Proteasome</keyword>
<dbReference type="Proteomes" id="UP001149090">
    <property type="component" value="Unassembled WGS sequence"/>
</dbReference>
<dbReference type="GO" id="GO:0000502">
    <property type="term" value="C:proteasome complex"/>
    <property type="evidence" value="ECO:0007669"/>
    <property type="project" value="UniProtKB-KW"/>
</dbReference>
<comment type="caution">
    <text evidence="4">The sequence shown here is derived from an EMBL/GenBank/DDBJ whole genome shotgun (WGS) entry which is preliminary data.</text>
</comment>
<dbReference type="InterPro" id="IPR000555">
    <property type="entry name" value="JAMM/MPN+_dom"/>
</dbReference>
<feature type="coiled-coil region" evidence="1">
    <location>
        <begin position="294"/>
        <end position="321"/>
    </location>
</feature>
<evidence type="ECO:0000313" key="4">
    <source>
        <dbReference type="EMBL" id="KAJ5078888.1"/>
    </source>
</evidence>
<evidence type="ECO:0000259" key="3">
    <source>
        <dbReference type="Pfam" id="PF01398"/>
    </source>
</evidence>
<organism evidence="4 5">
    <name type="scientific">Anaeramoeba ignava</name>
    <name type="common">Anaerobic marine amoeba</name>
    <dbReference type="NCBI Taxonomy" id="1746090"/>
    <lineage>
        <taxon>Eukaryota</taxon>
        <taxon>Metamonada</taxon>
        <taxon>Anaeramoebidae</taxon>
        <taxon>Anaeramoeba</taxon>
    </lineage>
</organism>
<name>A0A9Q0LTT4_ANAIG</name>
<feature type="compositionally biased region" description="Low complexity" evidence="2">
    <location>
        <begin position="114"/>
        <end position="135"/>
    </location>
</feature>
<feature type="domain" description="JAB1/MPN/MOV34 metalloenzyme" evidence="3">
    <location>
        <begin position="19"/>
        <end position="112"/>
    </location>
</feature>
<evidence type="ECO:0000313" key="5">
    <source>
        <dbReference type="Proteomes" id="UP001149090"/>
    </source>
</evidence>
<dbReference type="GO" id="GO:0071541">
    <property type="term" value="C:eukaryotic translation initiation factor 3 complex, eIF3m"/>
    <property type="evidence" value="ECO:0007669"/>
    <property type="project" value="TreeGrafter"/>
</dbReference>
<dbReference type="GO" id="GO:0031369">
    <property type="term" value="F:translation initiation factor binding"/>
    <property type="evidence" value="ECO:0007669"/>
    <property type="project" value="TreeGrafter"/>
</dbReference>
<proteinExistence type="predicted"/>
<feature type="compositionally biased region" description="Basic and acidic residues" evidence="2">
    <location>
        <begin position="136"/>
        <end position="149"/>
    </location>
</feature>
<keyword evidence="5" id="KW-1185">Reference proteome</keyword>
<dbReference type="OrthoDB" id="25498at2759"/>
<dbReference type="PANTHER" id="PTHR10540">
    <property type="entry name" value="EUKARYOTIC TRANSLATION INITIATION FACTOR 3 SUBUNIT F-RELATED"/>
    <property type="match status" value="1"/>
</dbReference>
<dbReference type="AlphaFoldDB" id="A0A9Q0LTT4"/>
<feature type="compositionally biased region" description="Basic and acidic residues" evidence="2">
    <location>
        <begin position="104"/>
        <end position="113"/>
    </location>
</feature>
<evidence type="ECO:0000256" key="1">
    <source>
        <dbReference type="SAM" id="Coils"/>
    </source>
</evidence>
<dbReference type="Pfam" id="PF01398">
    <property type="entry name" value="JAB"/>
    <property type="match status" value="1"/>
</dbReference>
<protein>
    <submittedName>
        <fullName evidence="4">26s proteasome non-atpase regulatory subunit 7</fullName>
    </submittedName>
</protein>
<feature type="compositionally biased region" description="Polar residues" evidence="2">
    <location>
        <begin position="150"/>
        <end position="160"/>
    </location>
</feature>
<accession>A0A9Q0LTT4</accession>
<dbReference type="Gene3D" id="3.40.140.10">
    <property type="entry name" value="Cytidine Deaminase, domain 2"/>
    <property type="match status" value="2"/>
</dbReference>
<keyword evidence="1" id="KW-0175">Coiled coil</keyword>
<dbReference type="PANTHER" id="PTHR10540:SF6">
    <property type="entry name" value="EUKARYOTIC TRANSLATION INITIATION FACTOR 3 SUBUNIT F"/>
    <property type="match status" value="1"/>
</dbReference>
<gene>
    <name evidence="4" type="ORF">M0811_04611</name>
</gene>